<organism evidence="3 4">
    <name type="scientific">Debaryomyces fabryi</name>
    <dbReference type="NCBI Taxonomy" id="58627"/>
    <lineage>
        <taxon>Eukaryota</taxon>
        <taxon>Fungi</taxon>
        <taxon>Dikarya</taxon>
        <taxon>Ascomycota</taxon>
        <taxon>Saccharomycotina</taxon>
        <taxon>Pichiomycetes</taxon>
        <taxon>Debaryomycetaceae</taxon>
        <taxon>Debaryomyces</taxon>
    </lineage>
</organism>
<dbReference type="RefSeq" id="XP_015465235.1">
    <property type="nucleotide sequence ID" value="XM_015613935.1"/>
</dbReference>
<name>A0A0V1PSB3_9ASCO</name>
<evidence type="ECO:0000259" key="2">
    <source>
        <dbReference type="Pfam" id="PF20938"/>
    </source>
</evidence>
<keyword evidence="4" id="KW-1185">Reference proteome</keyword>
<dbReference type="EMBL" id="LMYN01000171">
    <property type="protein sequence ID" value="KRZ99132.1"/>
    <property type="molecule type" value="Genomic_DNA"/>
</dbReference>
<accession>A0A0V1PSB3</accession>
<gene>
    <name evidence="3" type="ORF">AC631_05106</name>
</gene>
<dbReference type="AlphaFoldDB" id="A0A0V1PSB3"/>
<dbReference type="Pfam" id="PF10022">
    <property type="entry name" value="DUF2264"/>
    <property type="match status" value="1"/>
</dbReference>
<dbReference type="PANTHER" id="PTHR35339:SF4">
    <property type="entry name" value="LINALOOL DEHYDRATASE_ISOMERASE DOMAIN-CONTAINING PROTEIN"/>
    <property type="match status" value="1"/>
</dbReference>
<feature type="domain" description="DUF2264" evidence="2">
    <location>
        <begin position="371"/>
        <end position="592"/>
    </location>
</feature>
<evidence type="ECO:0000259" key="1">
    <source>
        <dbReference type="Pfam" id="PF10022"/>
    </source>
</evidence>
<feature type="domain" description="DUF2264" evidence="1">
    <location>
        <begin position="18"/>
        <end position="364"/>
    </location>
</feature>
<dbReference type="Proteomes" id="UP000054251">
    <property type="component" value="Unassembled WGS sequence"/>
</dbReference>
<dbReference type="InterPro" id="IPR016624">
    <property type="entry name" value="UCP014753"/>
</dbReference>
<proteinExistence type="predicted"/>
<dbReference type="PANTHER" id="PTHR35339">
    <property type="entry name" value="LINALOOL DEHYDRATASE_ISOMERASE DOMAIN-CONTAINING PROTEIN"/>
    <property type="match status" value="1"/>
</dbReference>
<dbReference type="GeneID" id="26842115"/>
<protein>
    <recommendedName>
        <fullName evidence="5">DUF2264 domain-containing protein</fullName>
    </recommendedName>
</protein>
<evidence type="ECO:0000313" key="3">
    <source>
        <dbReference type="EMBL" id="KRZ99132.1"/>
    </source>
</evidence>
<evidence type="ECO:0008006" key="5">
    <source>
        <dbReference type="Google" id="ProtNLM"/>
    </source>
</evidence>
<dbReference type="InterPro" id="IPR049349">
    <property type="entry name" value="DUF2264_N"/>
</dbReference>
<sequence length="643" mass="73577">MNRQSTQFNAWSTNPLESRNDVIEALHQQLEPLIPAFTDDGSRVSLADTSAVFSMEAAELEGFARPLWGIVPFVYGGGDFKHWDLFRKGLTNGTNPSKQEYWGDIGDFDQHLVELAAIGFALCLVPEHIWNPLLDEAKDNLSKFLLKARQNEFPHCNWKFFRIMIDLGLEKVGVKFDKSLTKAYLVDLDTMYIDEGWYGDGGNNRIDYYNPFALHFYGMIYYFAMKDKDPERSNKYKSRALLFAKQFIHWFSDDGACIPFGRSCTYRFAVDGFWGMLACIMRPDEAPVIPWGVLKGVYLRNLRWWSKQPVSYFKTNILSVGFSYPNQFMCESYNSPQSPYWSVKAFASLILPESHPFWTSKEEALELEDINLKVPGMLISHNKGNTVSLTSGPYLAFIRHHAEKYSKFAYSSRYGFNVENNLKSFNTASLDNMIGFSFNDKDFYFRESSKSWIFKDGLYSEWRPAGAEDIEVKTWILQRGNYHIRVHHVHNNSSQDVVSLEGGFAANVMHDANVTNYKNTNPNAIAEIETSKDITLMLNLLDERIAKVGKPEPNTNLISSKVMLPQLNGKISAKSTAKFACAVYAQPKSVSFYDRETFLKTVNVPNEKELDDMKSSSERVKCNIPSKNDELMAKMIKKFQEAD</sequence>
<evidence type="ECO:0000313" key="4">
    <source>
        <dbReference type="Proteomes" id="UP000054251"/>
    </source>
</evidence>
<dbReference type="OrthoDB" id="5150166at2759"/>
<reference evidence="3 4" key="1">
    <citation type="submission" date="2015-11" db="EMBL/GenBank/DDBJ databases">
        <title>The genome of Debaryomyces fabryi.</title>
        <authorList>
            <person name="Tafer H."/>
            <person name="Lopandic K."/>
        </authorList>
    </citation>
    <scope>NUCLEOTIDE SEQUENCE [LARGE SCALE GENOMIC DNA]</scope>
    <source>
        <strain evidence="3 4">CBS 789</strain>
    </source>
</reference>
<dbReference type="InterPro" id="IPR049237">
    <property type="entry name" value="DUF2264_C"/>
</dbReference>
<dbReference type="Pfam" id="PF20938">
    <property type="entry name" value="DUF2264_C"/>
    <property type="match status" value="1"/>
</dbReference>
<dbReference type="PIRSF" id="PIRSF014753">
    <property type="entry name" value="UCP014753"/>
    <property type="match status" value="1"/>
</dbReference>
<comment type="caution">
    <text evidence="3">The sequence shown here is derived from an EMBL/GenBank/DDBJ whole genome shotgun (WGS) entry which is preliminary data.</text>
</comment>